<protein>
    <submittedName>
        <fullName evidence="3">Baseplate J/gp47 family protein</fullName>
    </submittedName>
</protein>
<evidence type="ECO:0000313" key="4">
    <source>
        <dbReference type="Proteomes" id="UP001589798"/>
    </source>
</evidence>
<feature type="domain" description="Baseplate J-like central" evidence="1">
    <location>
        <begin position="136"/>
        <end position="207"/>
    </location>
</feature>
<evidence type="ECO:0000259" key="2">
    <source>
        <dbReference type="Pfam" id="PF26079"/>
    </source>
</evidence>
<gene>
    <name evidence="3" type="ORF">ACFFJC_19370</name>
</gene>
<dbReference type="RefSeq" id="WP_379489076.1">
    <property type="nucleotide sequence ID" value="NZ_JBHLWK010000027.1"/>
</dbReference>
<sequence length="301" mass="31874">MADPTFTAVDLSRLPSPDLIETLDYETILTGAVARFKAEMAAAGVTFEARESDPATKLLQTFSYLAHLLRQRVNDAARAVMPAYAVGADLDNIAALFGIMRKVITPADEANGIPAVMESDTEFRRRMVLAPEGYSVAGPEGAYLFHALSADAEVLDATATSPEPGVVVVSLLSRLGDGSVSQRLVDVVQAYVSADTRRPLTDLVIVQSAEILPFAVDYDLTTFNGPDGALVLANSLASVQAYVAESHRVGRDITRSALFRAAHVEGAQNVVLHSPAADVLVTRTQAPFCTGVAGRLAGTSE</sequence>
<dbReference type="InterPro" id="IPR058531">
    <property type="entry name" value="Baseplate_J_M"/>
</dbReference>
<dbReference type="Pfam" id="PF26079">
    <property type="entry name" value="Baseplate_J_C"/>
    <property type="match status" value="1"/>
</dbReference>
<proteinExistence type="predicted"/>
<dbReference type="PIRSF" id="PIRSF020481">
    <property type="entry name" value="BAP"/>
    <property type="match status" value="1"/>
</dbReference>
<dbReference type="InterPro" id="IPR014507">
    <property type="entry name" value="Baseplate_assembly_J_pred"/>
</dbReference>
<dbReference type="InterPro" id="IPR052726">
    <property type="entry name" value="Phage_Baseplate_Hub"/>
</dbReference>
<name>A0ABV6D1A6_9SPHN</name>
<feature type="domain" description="Baseplate J-like C-terminal" evidence="2">
    <location>
        <begin position="216"/>
        <end position="292"/>
    </location>
</feature>
<dbReference type="PANTHER" id="PTHR35862:SF1">
    <property type="entry name" value="FELS-2 PROPHAGE PROTEIN"/>
    <property type="match status" value="1"/>
</dbReference>
<comment type="caution">
    <text evidence="3">The sequence shown here is derived from an EMBL/GenBank/DDBJ whole genome shotgun (WGS) entry which is preliminary data.</text>
</comment>
<dbReference type="InterPro" id="IPR058530">
    <property type="entry name" value="Baseplate_J-like_C"/>
</dbReference>
<dbReference type="Proteomes" id="UP001589798">
    <property type="component" value="Unassembled WGS sequence"/>
</dbReference>
<evidence type="ECO:0000259" key="1">
    <source>
        <dbReference type="Pfam" id="PF26078"/>
    </source>
</evidence>
<dbReference type="EMBL" id="JBHLWK010000027">
    <property type="protein sequence ID" value="MFC0206431.1"/>
    <property type="molecule type" value="Genomic_DNA"/>
</dbReference>
<organism evidence="3 4">
    <name type="scientific">Novosphingobium soli</name>
    <dbReference type="NCBI Taxonomy" id="574956"/>
    <lineage>
        <taxon>Bacteria</taxon>
        <taxon>Pseudomonadati</taxon>
        <taxon>Pseudomonadota</taxon>
        <taxon>Alphaproteobacteria</taxon>
        <taxon>Sphingomonadales</taxon>
        <taxon>Sphingomonadaceae</taxon>
        <taxon>Novosphingobium</taxon>
    </lineage>
</organism>
<keyword evidence="4" id="KW-1185">Reference proteome</keyword>
<dbReference type="PANTHER" id="PTHR35862">
    <property type="entry name" value="FELS-2 PROPHAGE PROTEIN"/>
    <property type="match status" value="1"/>
</dbReference>
<accession>A0ABV6D1A6</accession>
<dbReference type="Pfam" id="PF26078">
    <property type="entry name" value="Baseplate_J_M"/>
    <property type="match status" value="1"/>
</dbReference>
<evidence type="ECO:0000313" key="3">
    <source>
        <dbReference type="EMBL" id="MFC0206431.1"/>
    </source>
</evidence>
<reference evidence="3 4" key="1">
    <citation type="submission" date="2024-09" db="EMBL/GenBank/DDBJ databases">
        <authorList>
            <person name="Sun Q."/>
            <person name="Mori K."/>
        </authorList>
    </citation>
    <scope>NUCLEOTIDE SEQUENCE [LARGE SCALE GENOMIC DNA]</scope>
    <source>
        <strain evidence="3 4">CCM 7706</strain>
    </source>
</reference>